<reference evidence="3 4" key="1">
    <citation type="submission" date="2020-06" db="EMBL/GenBank/DDBJ databases">
        <authorList>
            <person name="Li R."/>
            <person name="Bekaert M."/>
        </authorList>
    </citation>
    <scope>NUCLEOTIDE SEQUENCE [LARGE SCALE GENOMIC DNA]</scope>
    <source>
        <strain evidence="4">wild</strain>
    </source>
</reference>
<feature type="compositionally biased region" description="Basic residues" evidence="1">
    <location>
        <begin position="343"/>
        <end position="373"/>
    </location>
</feature>
<evidence type="ECO:0000256" key="1">
    <source>
        <dbReference type="SAM" id="MobiDB-lite"/>
    </source>
</evidence>
<proteinExistence type="predicted"/>
<evidence type="ECO:0000313" key="4">
    <source>
        <dbReference type="Proteomes" id="UP000507470"/>
    </source>
</evidence>
<feature type="compositionally biased region" description="Polar residues" evidence="1">
    <location>
        <begin position="331"/>
        <end position="342"/>
    </location>
</feature>
<dbReference type="EMBL" id="CACVKT020000733">
    <property type="protein sequence ID" value="CAC5362184.1"/>
    <property type="molecule type" value="Genomic_DNA"/>
</dbReference>
<feature type="region of interest" description="Disordered" evidence="1">
    <location>
        <begin position="116"/>
        <end position="170"/>
    </location>
</feature>
<feature type="region of interest" description="Disordered" evidence="1">
    <location>
        <begin position="1"/>
        <end position="86"/>
    </location>
</feature>
<dbReference type="InterPro" id="IPR038765">
    <property type="entry name" value="Papain-like_cys_pep_sf"/>
</dbReference>
<dbReference type="InterPro" id="IPR003323">
    <property type="entry name" value="OTU_dom"/>
</dbReference>
<dbReference type="AlphaFoldDB" id="A0A6J8A5E6"/>
<dbReference type="PANTHER" id="PTHR10773:SF19">
    <property type="match status" value="1"/>
</dbReference>
<dbReference type="OrthoDB" id="6161632at2759"/>
<protein>
    <recommendedName>
        <fullName evidence="2">OTU domain-containing protein</fullName>
    </recommendedName>
</protein>
<evidence type="ECO:0000259" key="2">
    <source>
        <dbReference type="PROSITE" id="PS50802"/>
    </source>
</evidence>
<accession>A0A6J8A5E6</accession>
<dbReference type="PANTHER" id="PTHR10773">
    <property type="entry name" value="DNA-DIRECTED RNA POLYMERASES I, II, AND III SUBUNIT RPABC2"/>
    <property type="match status" value="1"/>
</dbReference>
<dbReference type="CDD" id="cd22744">
    <property type="entry name" value="OTU"/>
    <property type="match status" value="1"/>
</dbReference>
<feature type="region of interest" description="Disordered" evidence="1">
    <location>
        <begin position="331"/>
        <end position="384"/>
    </location>
</feature>
<feature type="compositionally biased region" description="Polar residues" evidence="1">
    <location>
        <begin position="125"/>
        <end position="144"/>
    </location>
</feature>
<feature type="compositionally biased region" description="Basic and acidic residues" evidence="1">
    <location>
        <begin position="146"/>
        <end position="170"/>
    </location>
</feature>
<dbReference type="Gene3D" id="3.90.70.80">
    <property type="match status" value="1"/>
</dbReference>
<dbReference type="Proteomes" id="UP000507470">
    <property type="component" value="Unassembled WGS sequence"/>
</dbReference>
<name>A0A6J8A5E6_MYTCO</name>
<feature type="domain" description="OTU" evidence="2">
    <location>
        <begin position="203"/>
        <end position="322"/>
    </location>
</feature>
<dbReference type="PROSITE" id="PS50802">
    <property type="entry name" value="OTU"/>
    <property type="match status" value="1"/>
</dbReference>
<feature type="compositionally biased region" description="Polar residues" evidence="1">
    <location>
        <begin position="42"/>
        <end position="55"/>
    </location>
</feature>
<evidence type="ECO:0000313" key="3">
    <source>
        <dbReference type="EMBL" id="CAC5362184.1"/>
    </source>
</evidence>
<keyword evidence="4" id="KW-1185">Reference proteome</keyword>
<feature type="compositionally biased region" description="Basic and acidic residues" evidence="1">
    <location>
        <begin position="1"/>
        <end position="11"/>
    </location>
</feature>
<sequence length="462" mass="53434">MQNKTQTDKTTNKTRQRNPGETPTKIDCEESSSDDNIPLKTFFSSHNLPSMVQENESYDESVNDSGDSYRSTKDDYNSLDSDISSNSENDTLEEIINKKIAKTNKGNKDNARILKRHKLDEKLPPSTQSQQISKTNNKPSTSINRPKKDKENRLDEQKNRNDTREDNDILRAKQTSLLEKESYDNERLSCEKRLDELLLLNGLERIKVPGDGNCFFVSALCHMSSIETSLALRNVLCDHLVDNIDEYIGYLTNTQSCHSFEYDIACIDFRTEIEELRQEGNWTSQAGDLLPLALSNWVDNLIGRILLEELFESSHDISSMQEDVSDLNFSSNQLEHTTPSKQTPKRGRRKGTPLKKKATYMTPPKKKLSRKRKATPEEWEKSKRQRCRLSGMEYTSQRGKVVPAREVKPTDCTRCKYKCNIKVNDEERQDIFKTFWTLNSYQRQKDFIISHVGRKKQKEIHI</sequence>
<gene>
    <name evidence="3" type="ORF">MCOR_4026</name>
</gene>
<dbReference type="SUPFAM" id="SSF54001">
    <property type="entry name" value="Cysteine proteinases"/>
    <property type="match status" value="1"/>
</dbReference>
<organism evidence="3 4">
    <name type="scientific">Mytilus coruscus</name>
    <name type="common">Sea mussel</name>
    <dbReference type="NCBI Taxonomy" id="42192"/>
    <lineage>
        <taxon>Eukaryota</taxon>
        <taxon>Metazoa</taxon>
        <taxon>Spiralia</taxon>
        <taxon>Lophotrochozoa</taxon>
        <taxon>Mollusca</taxon>
        <taxon>Bivalvia</taxon>
        <taxon>Autobranchia</taxon>
        <taxon>Pteriomorphia</taxon>
        <taxon>Mytilida</taxon>
        <taxon>Mytiloidea</taxon>
        <taxon>Mytilidae</taxon>
        <taxon>Mytilinae</taxon>
        <taxon>Mytilus</taxon>
    </lineage>
</organism>